<feature type="signal peptide" evidence="2">
    <location>
        <begin position="1"/>
        <end position="24"/>
    </location>
</feature>
<dbReference type="SUPFAM" id="SSF51445">
    <property type="entry name" value="(Trans)glycosidases"/>
    <property type="match status" value="1"/>
</dbReference>
<dbReference type="EMBL" id="CP141059">
    <property type="protein sequence ID" value="WQQ28592.1"/>
    <property type="molecule type" value="Genomic_DNA"/>
</dbReference>
<keyword evidence="2" id="KW-0732">Signal</keyword>
<dbReference type="RefSeq" id="WP_322457096.1">
    <property type="nucleotide sequence ID" value="NZ_CP141059.1"/>
</dbReference>
<evidence type="ECO:0000256" key="2">
    <source>
        <dbReference type="SAM" id="SignalP"/>
    </source>
</evidence>
<evidence type="ECO:0000313" key="3">
    <source>
        <dbReference type="EMBL" id="WQQ28592.1"/>
    </source>
</evidence>
<name>A0ABZ0ZYI7_9ACTN</name>
<organism evidence="3 4">
    <name type="scientific">Nocardioides bizhenqiangii</name>
    <dbReference type="NCBI Taxonomy" id="3095076"/>
    <lineage>
        <taxon>Bacteria</taxon>
        <taxon>Bacillati</taxon>
        <taxon>Actinomycetota</taxon>
        <taxon>Actinomycetes</taxon>
        <taxon>Propionibacteriales</taxon>
        <taxon>Nocardioidaceae</taxon>
        <taxon>Nocardioides</taxon>
    </lineage>
</organism>
<keyword evidence="4" id="KW-1185">Reference proteome</keyword>
<evidence type="ECO:0008006" key="5">
    <source>
        <dbReference type="Google" id="ProtNLM"/>
    </source>
</evidence>
<evidence type="ECO:0000256" key="1">
    <source>
        <dbReference type="SAM" id="MobiDB-lite"/>
    </source>
</evidence>
<feature type="chain" id="PRO_5045506181" description="DUF1906 domain-containing protein" evidence="2">
    <location>
        <begin position="25"/>
        <end position="330"/>
    </location>
</feature>
<reference evidence="4" key="1">
    <citation type="submission" date="2023-12" db="EMBL/GenBank/DDBJ databases">
        <title>Novel species in genus Nocardioides.</title>
        <authorList>
            <person name="Zhou H."/>
        </authorList>
    </citation>
    <scope>NUCLEOTIDE SEQUENCE [LARGE SCALE GENOMIC DNA]</scope>
    <source>
        <strain evidence="4">HM61</strain>
    </source>
</reference>
<dbReference type="Gene3D" id="3.20.20.80">
    <property type="entry name" value="Glycosidases"/>
    <property type="match status" value="1"/>
</dbReference>
<feature type="compositionally biased region" description="Basic and acidic residues" evidence="1">
    <location>
        <begin position="39"/>
        <end position="50"/>
    </location>
</feature>
<evidence type="ECO:0000313" key="4">
    <source>
        <dbReference type="Proteomes" id="UP001327225"/>
    </source>
</evidence>
<feature type="region of interest" description="Disordered" evidence="1">
    <location>
        <begin position="25"/>
        <end position="67"/>
    </location>
</feature>
<sequence length="330" mass="35210">MSAGGRRAASALALAVLLSLGACAEEETPQPESAPTTGETEKPGKGKDKPGLPTDGDATDPGANASNLADVAEDLANQNRGTIEPRNEPVQGADISWPQCPKGMGIPEKRSQGLPMPVDEAEFVIMGLTNGPGFTPNPCLADQVAWVEERELMAAAYAVSSYPDAATLKRYEWDGPYSGATLKGQLRNVGYQQARYNLDTMTQAGLQTPVVWIDVEPVAFFEWSSNKAANAAVVEGAARAYTDAGYAIGIYSTPYLWETVVGDFSLDGVPEWRAAGQTSREEALNRCGEDWSIQGGQAILGQWVADNRDHNVTCPGIALDLGLWFHQYGS</sequence>
<proteinExistence type="predicted"/>
<dbReference type="PROSITE" id="PS51257">
    <property type="entry name" value="PROKAR_LIPOPROTEIN"/>
    <property type="match status" value="1"/>
</dbReference>
<dbReference type="Proteomes" id="UP001327225">
    <property type="component" value="Chromosome"/>
</dbReference>
<feature type="region of interest" description="Disordered" evidence="1">
    <location>
        <begin position="80"/>
        <end position="100"/>
    </location>
</feature>
<gene>
    <name evidence="3" type="ORF">SHK19_10245</name>
</gene>
<accession>A0ABZ0ZYI7</accession>
<protein>
    <recommendedName>
        <fullName evidence="5">DUF1906 domain-containing protein</fullName>
    </recommendedName>
</protein>
<dbReference type="InterPro" id="IPR017853">
    <property type="entry name" value="GH"/>
</dbReference>